<dbReference type="Proteomes" id="UP000250088">
    <property type="component" value="Chromosome"/>
</dbReference>
<feature type="region of interest" description="Disordered" evidence="1">
    <location>
        <begin position="33"/>
        <end position="53"/>
    </location>
</feature>
<dbReference type="EMBL" id="CP019893">
    <property type="protein sequence ID" value="ARS90728.1"/>
    <property type="molecule type" value="Genomic_DNA"/>
</dbReference>
<dbReference type="KEGG" id="naj:B1756_13980"/>
<name>A0A2Z2I238_9EURY</name>
<dbReference type="OrthoDB" id="174763at2157"/>
<sequence length="334" mass="37445">MKAVVTGEGNGVVGVNLRDNGGVEHLIEMTHGGEITGHQQDGYPDDPDDRTEAGNEHVNQARRFARYWVYRKRGYDTLEPTKNPDQIAQAAVALTPLSADVANSFFGELYHHLRSIYTDAESSIRMPEGVTPEEAVYQQDIYLGMDSETASAYADILTDPHVVDLLEDEVAGATIDELDAEAIADAAGVDLESMPNIRDGALVEAVSGVHVHWDDALGQYHTQWGTQPDLEREPDARIEIFAYEPDSFVDLKTQLVRNLVCQVRDCYLAMGIAPPEQFRILGHGRHDASTWYSHYDFYDEYFDPDAEISTWYEEQTPENAYEHEGETRRVHPNA</sequence>
<dbReference type="AlphaFoldDB" id="A0A2Z2I238"/>
<dbReference type="InterPro" id="IPR058264">
    <property type="entry name" value="DUF7958"/>
</dbReference>
<proteinExistence type="predicted"/>
<dbReference type="RefSeq" id="WP_086889098.1">
    <property type="nucleotide sequence ID" value="NZ_CP019893.1"/>
</dbReference>
<dbReference type="GeneID" id="32895206"/>
<evidence type="ECO:0000313" key="3">
    <source>
        <dbReference type="Proteomes" id="UP000250088"/>
    </source>
</evidence>
<dbReference type="Pfam" id="PF25858">
    <property type="entry name" value="DUF7958"/>
    <property type="match status" value="1"/>
</dbReference>
<accession>A0A2Z2I238</accession>
<evidence type="ECO:0000313" key="2">
    <source>
        <dbReference type="EMBL" id="ARS90728.1"/>
    </source>
</evidence>
<gene>
    <name evidence="2" type="ORF">B1756_13980</name>
</gene>
<reference evidence="3" key="1">
    <citation type="submission" date="2017-02" db="EMBL/GenBank/DDBJ databases">
        <title>Natronthermophilus aegyptiacus gen. nov.,sp. nov., an aerobic, extremely halophilic alkalithermophilic archaeon isolated from the athalassohaline Wadi An Natrun, Egypt.</title>
        <authorList>
            <person name="Zhao B."/>
        </authorList>
    </citation>
    <scope>NUCLEOTIDE SEQUENCE [LARGE SCALE GENOMIC DNA]</scope>
    <source>
        <strain evidence="3">JW/NM-HA 15</strain>
    </source>
</reference>
<organism evidence="2 3">
    <name type="scientific">Natrarchaeobaculum aegyptiacum</name>
    <dbReference type="NCBI Taxonomy" id="745377"/>
    <lineage>
        <taxon>Archaea</taxon>
        <taxon>Methanobacteriati</taxon>
        <taxon>Methanobacteriota</taxon>
        <taxon>Stenosarchaea group</taxon>
        <taxon>Halobacteria</taxon>
        <taxon>Halobacteriales</taxon>
        <taxon>Natrialbaceae</taxon>
        <taxon>Natrarchaeobaculum</taxon>
    </lineage>
</organism>
<protein>
    <submittedName>
        <fullName evidence="2">Uncharacterized protein</fullName>
    </submittedName>
</protein>
<evidence type="ECO:0000256" key="1">
    <source>
        <dbReference type="SAM" id="MobiDB-lite"/>
    </source>
</evidence>
<keyword evidence="3" id="KW-1185">Reference proteome</keyword>